<protein>
    <submittedName>
        <fullName evidence="7">GntR family transcriptional regulator</fullName>
    </submittedName>
</protein>
<evidence type="ECO:0000259" key="6">
    <source>
        <dbReference type="PROSITE" id="PS50949"/>
    </source>
</evidence>
<dbReference type="Gene3D" id="3.40.640.10">
    <property type="entry name" value="Type I PLP-dependent aspartate aminotransferase-like (Major domain)"/>
    <property type="match status" value="1"/>
</dbReference>
<keyword evidence="2" id="KW-0663">Pyridoxal phosphate</keyword>
<dbReference type="PANTHER" id="PTHR46577">
    <property type="entry name" value="HTH-TYPE TRANSCRIPTIONAL REGULATORY PROTEIN GABR"/>
    <property type="match status" value="1"/>
</dbReference>
<dbReference type="EMBL" id="BMQN01000009">
    <property type="protein sequence ID" value="GGS01531.1"/>
    <property type="molecule type" value="Genomic_DNA"/>
</dbReference>
<evidence type="ECO:0000256" key="1">
    <source>
        <dbReference type="ARBA" id="ARBA00005384"/>
    </source>
</evidence>
<dbReference type="InterPro" id="IPR004839">
    <property type="entry name" value="Aminotransferase_I/II_large"/>
</dbReference>
<dbReference type="InterPro" id="IPR036390">
    <property type="entry name" value="WH_DNA-bd_sf"/>
</dbReference>
<dbReference type="InterPro" id="IPR051446">
    <property type="entry name" value="HTH_trans_reg/aminotransferase"/>
</dbReference>
<comment type="similarity">
    <text evidence="1">In the C-terminal section; belongs to the class-I pyridoxal-phosphate-dependent aminotransferase family.</text>
</comment>
<keyword evidence="8" id="KW-1185">Reference proteome</keyword>
<dbReference type="Pfam" id="PF00392">
    <property type="entry name" value="GntR"/>
    <property type="match status" value="1"/>
</dbReference>
<evidence type="ECO:0000256" key="2">
    <source>
        <dbReference type="ARBA" id="ARBA00022898"/>
    </source>
</evidence>
<dbReference type="InterPro" id="IPR015421">
    <property type="entry name" value="PyrdxlP-dep_Trfase_major"/>
</dbReference>
<dbReference type="PANTHER" id="PTHR46577:SF1">
    <property type="entry name" value="HTH-TYPE TRANSCRIPTIONAL REGULATORY PROTEIN GABR"/>
    <property type="match status" value="1"/>
</dbReference>
<dbReference type="CDD" id="cd00609">
    <property type="entry name" value="AAT_like"/>
    <property type="match status" value="1"/>
</dbReference>
<accession>A0ABQ2S821</accession>
<keyword evidence="3" id="KW-0805">Transcription regulation</keyword>
<comment type="caution">
    <text evidence="7">The sequence shown here is derived from an EMBL/GenBank/DDBJ whole genome shotgun (WGS) entry which is preliminary data.</text>
</comment>
<dbReference type="SUPFAM" id="SSF46785">
    <property type="entry name" value="Winged helix' DNA-binding domain"/>
    <property type="match status" value="1"/>
</dbReference>
<dbReference type="Pfam" id="PF00155">
    <property type="entry name" value="Aminotran_1_2"/>
    <property type="match status" value="1"/>
</dbReference>
<dbReference type="PROSITE" id="PS50949">
    <property type="entry name" value="HTH_GNTR"/>
    <property type="match status" value="1"/>
</dbReference>
<dbReference type="InterPro" id="IPR000524">
    <property type="entry name" value="Tscrpt_reg_HTH_GntR"/>
</dbReference>
<name>A0ABQ2S821_9DEIO</name>
<dbReference type="Proteomes" id="UP000644548">
    <property type="component" value="Unassembled WGS sequence"/>
</dbReference>
<feature type="domain" description="HTH gntR-type" evidence="6">
    <location>
        <begin position="24"/>
        <end position="92"/>
    </location>
</feature>
<organism evidence="7 8">
    <name type="scientific">Deinococcus sedimenti</name>
    <dbReference type="NCBI Taxonomy" id="1867090"/>
    <lineage>
        <taxon>Bacteria</taxon>
        <taxon>Thermotogati</taxon>
        <taxon>Deinococcota</taxon>
        <taxon>Deinococci</taxon>
        <taxon>Deinococcales</taxon>
        <taxon>Deinococcaceae</taxon>
        <taxon>Deinococcus</taxon>
    </lineage>
</organism>
<dbReference type="SMART" id="SM00345">
    <property type="entry name" value="HTH_GNTR"/>
    <property type="match status" value="1"/>
</dbReference>
<dbReference type="InterPro" id="IPR036388">
    <property type="entry name" value="WH-like_DNA-bd_sf"/>
</dbReference>
<dbReference type="SUPFAM" id="SSF53383">
    <property type="entry name" value="PLP-dependent transferases"/>
    <property type="match status" value="1"/>
</dbReference>
<evidence type="ECO:0000313" key="7">
    <source>
        <dbReference type="EMBL" id="GGS01531.1"/>
    </source>
</evidence>
<dbReference type="CDD" id="cd07377">
    <property type="entry name" value="WHTH_GntR"/>
    <property type="match status" value="1"/>
</dbReference>
<evidence type="ECO:0000313" key="8">
    <source>
        <dbReference type="Proteomes" id="UP000644548"/>
    </source>
</evidence>
<keyword evidence="4" id="KW-0238">DNA-binding</keyword>
<sequence length="486" mass="51413">MTPTMPRAPAPPVNLPVTLDRAAGGLTRQLAQQLRTAVRQGVLAPGQRMPSTRALAGALDVGRGVVFEAFDTLLAEGYLIGRDRSGTFVAPDLPPESGGTRPEPAASARWLQRAVPAAQVEPPTPPGLLAFRVGQTDTRFLNGGAWRQVWRAAALDPLPDDYADPAGDTGLRTEVAAYLRRARGLVCHADDVIITSGALQGVDLIAQATLTPGDRVAFEEPGYRLARQIFEERGAVVLPVPVDGDGLNVSALPSGRGAPLLAYTTPSHQFPLGVRLSVPRRLALLDWAEQCDALILEDDYDSEFRYGAAPLPALASLDRSGRVVYLGTFSKVLSPAVRVGYVVAPEALRGRLLALKARADAHTSWPVQRALAHLIAAGHLESHIRRMRREYAARRAALGAALAPLDPRAQLLGLEAGLHAYLDLDPALDAAAIAAACERRGVRVSAVAPLYHAQPDRSGLLLGFGGLTGPQVQRGAALLASVIGAP</sequence>
<dbReference type="Gene3D" id="1.10.10.10">
    <property type="entry name" value="Winged helix-like DNA-binding domain superfamily/Winged helix DNA-binding domain"/>
    <property type="match status" value="1"/>
</dbReference>
<proteinExistence type="inferred from homology"/>
<evidence type="ECO:0000256" key="3">
    <source>
        <dbReference type="ARBA" id="ARBA00023015"/>
    </source>
</evidence>
<evidence type="ECO:0000256" key="5">
    <source>
        <dbReference type="ARBA" id="ARBA00023163"/>
    </source>
</evidence>
<dbReference type="InterPro" id="IPR015424">
    <property type="entry name" value="PyrdxlP-dep_Trfase"/>
</dbReference>
<gene>
    <name evidence="7" type="ORF">GCM10008960_30320</name>
</gene>
<reference evidence="8" key="1">
    <citation type="journal article" date="2019" name="Int. J. Syst. Evol. Microbiol.">
        <title>The Global Catalogue of Microorganisms (GCM) 10K type strain sequencing project: providing services to taxonomists for standard genome sequencing and annotation.</title>
        <authorList>
            <consortium name="The Broad Institute Genomics Platform"/>
            <consortium name="The Broad Institute Genome Sequencing Center for Infectious Disease"/>
            <person name="Wu L."/>
            <person name="Ma J."/>
        </authorList>
    </citation>
    <scope>NUCLEOTIDE SEQUENCE [LARGE SCALE GENOMIC DNA]</scope>
    <source>
        <strain evidence="8">JCM 31405</strain>
    </source>
</reference>
<evidence type="ECO:0000256" key="4">
    <source>
        <dbReference type="ARBA" id="ARBA00023125"/>
    </source>
</evidence>
<keyword evidence="5" id="KW-0804">Transcription</keyword>